<dbReference type="EMBL" id="NCEB01000016">
    <property type="protein sequence ID" value="OYX33396.1"/>
    <property type="molecule type" value="Genomic_DNA"/>
</dbReference>
<evidence type="ECO:0000313" key="2">
    <source>
        <dbReference type="Proteomes" id="UP000215595"/>
    </source>
</evidence>
<organism evidence="1 2">
    <name type="scientific">Brevundimonas subvibrioides</name>
    <dbReference type="NCBI Taxonomy" id="74313"/>
    <lineage>
        <taxon>Bacteria</taxon>
        <taxon>Pseudomonadati</taxon>
        <taxon>Pseudomonadota</taxon>
        <taxon>Alphaproteobacteria</taxon>
        <taxon>Caulobacterales</taxon>
        <taxon>Caulobacteraceae</taxon>
        <taxon>Brevundimonas</taxon>
    </lineage>
</organism>
<dbReference type="InterPro" id="IPR029044">
    <property type="entry name" value="Nucleotide-diphossugar_trans"/>
</dbReference>
<name>A0A258FM41_9CAUL</name>
<proteinExistence type="predicted"/>
<comment type="caution">
    <text evidence="1">The sequence shown here is derived from an EMBL/GenBank/DDBJ whole genome shotgun (WGS) entry which is preliminary data.</text>
</comment>
<accession>A0A258FM41</accession>
<dbReference type="AlphaFoldDB" id="A0A258FM41"/>
<evidence type="ECO:0008006" key="3">
    <source>
        <dbReference type="Google" id="ProtNLM"/>
    </source>
</evidence>
<gene>
    <name evidence="1" type="ORF">B7Z01_08655</name>
</gene>
<dbReference type="Gene3D" id="3.90.550.10">
    <property type="entry name" value="Spore Coat Polysaccharide Biosynthesis Protein SpsA, Chain A"/>
    <property type="match status" value="1"/>
</dbReference>
<evidence type="ECO:0000313" key="1">
    <source>
        <dbReference type="EMBL" id="OYX33396.1"/>
    </source>
</evidence>
<reference evidence="1 2" key="1">
    <citation type="submission" date="2017-03" db="EMBL/GenBank/DDBJ databases">
        <title>Lifting the veil on microbial sulfur biogeochemistry in mining wastewaters.</title>
        <authorList>
            <person name="Kantor R.S."/>
            <person name="Colenbrander Nelson T."/>
            <person name="Marshall S."/>
            <person name="Bennett D."/>
            <person name="Apte S."/>
            <person name="Camacho D."/>
            <person name="Thomas B.C."/>
            <person name="Warren L.A."/>
            <person name="Banfield J.F."/>
        </authorList>
    </citation>
    <scope>NUCLEOTIDE SEQUENCE [LARGE SCALE GENOMIC DNA]</scope>
    <source>
        <strain evidence="1">32-69-9</strain>
    </source>
</reference>
<sequence length="350" mass="40102">MKVLVFSSFTFAYLDRARVLFGTLKKHHPDWERVAVITDRPPPGIDFDPSAEPFDRVVWFEDLNIPRGEGWLFGHDIVEACTAVKGPFLHQTCEAGDADIVIYLDPDTALLNDLSPLVKALQTHDGLLTPHLLEPEDELQALLDNELATLRTGIFNLGFVAIRTTGQGARFARWWNDRLLAFCHDDIPKGLFVDQRWCDHVPAFFDRFHVLRDPGYNVASWNLSKRKVHIGLDGAITVNGSPLRFWHFTKLGPTGDTMTRRYAGTNFEVHEIWNWYKRLIEEARDPRIPPRWWAFAAFDDGTPIRKDWRELYRDRADLQAAFPEPFRTGPNTYHAWLAVEGRLTGPASVA</sequence>
<dbReference type="SUPFAM" id="SSF53448">
    <property type="entry name" value="Nucleotide-diphospho-sugar transferases"/>
    <property type="match status" value="1"/>
</dbReference>
<dbReference type="Proteomes" id="UP000215595">
    <property type="component" value="Unassembled WGS sequence"/>
</dbReference>
<protein>
    <recommendedName>
        <fullName evidence="3">Glycosyl transferase</fullName>
    </recommendedName>
</protein>